<dbReference type="KEGG" id="asc:ASAC_0409"/>
<protein>
    <submittedName>
        <fullName evidence="7">Uncharacterized protein</fullName>
    </submittedName>
</protein>
<feature type="transmembrane region" description="Helical" evidence="6">
    <location>
        <begin position="221"/>
        <end position="247"/>
    </location>
</feature>
<dbReference type="InterPro" id="IPR022791">
    <property type="entry name" value="L-PG_synthase/AglD"/>
</dbReference>
<keyword evidence="5 6" id="KW-0472">Membrane</keyword>
<proteinExistence type="predicted"/>
<dbReference type="InParanoid" id="D9Q0H8"/>
<evidence type="ECO:0000256" key="5">
    <source>
        <dbReference type="ARBA" id="ARBA00023136"/>
    </source>
</evidence>
<dbReference type="eggNOG" id="arCOG00899">
    <property type="taxonomic scope" value="Archaea"/>
</dbReference>
<comment type="subcellular location">
    <subcellularLocation>
        <location evidence="1">Cell membrane</location>
        <topology evidence="1">Multi-pass membrane protein</topology>
    </subcellularLocation>
</comment>
<organism evidence="7 8">
    <name type="scientific">Acidilobus saccharovorans (strain DSM 16705 / JCM 18335 / VKM B-2471 / 345-15)</name>
    <dbReference type="NCBI Taxonomy" id="666510"/>
    <lineage>
        <taxon>Archaea</taxon>
        <taxon>Thermoproteota</taxon>
        <taxon>Thermoprotei</taxon>
        <taxon>Acidilobales</taxon>
        <taxon>Acidilobaceae</taxon>
        <taxon>Acidilobus</taxon>
    </lineage>
</organism>
<evidence type="ECO:0000256" key="1">
    <source>
        <dbReference type="ARBA" id="ARBA00004651"/>
    </source>
</evidence>
<feature type="transmembrane region" description="Helical" evidence="6">
    <location>
        <begin position="90"/>
        <end position="113"/>
    </location>
</feature>
<evidence type="ECO:0000256" key="2">
    <source>
        <dbReference type="ARBA" id="ARBA00022475"/>
    </source>
</evidence>
<dbReference type="RefSeq" id="WP_013266328.1">
    <property type="nucleotide sequence ID" value="NC_014374.1"/>
</dbReference>
<feature type="transmembrane region" description="Helical" evidence="6">
    <location>
        <begin position="14"/>
        <end position="33"/>
    </location>
</feature>
<evidence type="ECO:0000313" key="8">
    <source>
        <dbReference type="Proteomes" id="UP000000346"/>
    </source>
</evidence>
<name>D9Q0H8_ACIS3</name>
<dbReference type="GO" id="GO:0005886">
    <property type="term" value="C:plasma membrane"/>
    <property type="evidence" value="ECO:0007669"/>
    <property type="project" value="UniProtKB-SubCell"/>
</dbReference>
<evidence type="ECO:0000256" key="4">
    <source>
        <dbReference type="ARBA" id="ARBA00022989"/>
    </source>
</evidence>
<evidence type="ECO:0000256" key="3">
    <source>
        <dbReference type="ARBA" id="ARBA00022692"/>
    </source>
</evidence>
<reference evidence="7 8" key="1">
    <citation type="journal article" date="2010" name="Appl. Environ. Microbiol.">
        <title>The genome sequence of the crenarchaeon Acidilobus saccharovorans supports a new order, Acidilobales, and suggests an important ecological role in terrestrial acidic hot springs.</title>
        <authorList>
            <person name="Mardanov A.V."/>
            <person name="Svetlitchnyi V.A."/>
            <person name="Beletsky A.V."/>
            <person name="Prokofeva M.I."/>
            <person name="Bonch-Osmolovskaya E.A."/>
            <person name="Ravin N.V."/>
            <person name="Skryabin K.G."/>
        </authorList>
    </citation>
    <scope>NUCLEOTIDE SEQUENCE [LARGE SCALE GENOMIC DNA]</scope>
    <source>
        <strain evidence="8">DSM 16705 / JCM 18335 / VKM B-2471 / 345-15</strain>
    </source>
</reference>
<evidence type="ECO:0000256" key="6">
    <source>
        <dbReference type="SAM" id="Phobius"/>
    </source>
</evidence>
<dbReference type="Proteomes" id="UP000000346">
    <property type="component" value="Chromosome"/>
</dbReference>
<feature type="transmembrane region" description="Helical" evidence="6">
    <location>
        <begin position="125"/>
        <end position="148"/>
    </location>
</feature>
<dbReference type="GeneID" id="9498637"/>
<dbReference type="HOGENOM" id="CLU_843589_0_0_2"/>
<dbReference type="STRING" id="666510.ASAC_0409"/>
<sequence length="329" mass="35489">MEPKVNGSGSAKRYLVFIVILFALLVLAIFNIVGGGLEHVVYYLSRSYDAVLIAAAIIFLEESLKSVRFVIAARSRGLRLSPLRAWEAHFSSLFIGMLTPAFSGAIPTATAIIGSATGAPPPEALSVALSATFIDSVVPAAVSLYFAWSLMPRSVVVLLISITIIVIWAMVISRRLTTWFLSEVSRRLNSNAARLIEGEIENMRDSLSHIIASRRSMIPMLLVSAASYIIEAFSIYVLTLGGLHGFLIDLEALMMSYVGGNVPTPGGEGGVEYSLALVLKGVDAVLWRTAYIIVAMVPIVLLGKIVSGYVDYGSLVYSHYRAMLRGRGG</sequence>
<dbReference type="OrthoDB" id="383493at2157"/>
<gene>
    <name evidence="7" type="ordered locus">ASAC_0409</name>
</gene>
<keyword evidence="3 6" id="KW-0812">Transmembrane</keyword>
<feature type="transmembrane region" description="Helical" evidence="6">
    <location>
        <begin position="290"/>
        <end position="317"/>
    </location>
</feature>
<dbReference type="Pfam" id="PF03706">
    <property type="entry name" value="LPG_synthase_TM"/>
    <property type="match status" value="1"/>
</dbReference>
<dbReference type="EMBL" id="CP001742">
    <property type="protein sequence ID" value="ADL18816.1"/>
    <property type="molecule type" value="Genomic_DNA"/>
</dbReference>
<dbReference type="AlphaFoldDB" id="D9Q0H8"/>
<feature type="transmembrane region" description="Helical" evidence="6">
    <location>
        <begin position="154"/>
        <end position="172"/>
    </location>
</feature>
<accession>D9Q0H8</accession>
<keyword evidence="4 6" id="KW-1133">Transmembrane helix</keyword>
<evidence type="ECO:0000313" key="7">
    <source>
        <dbReference type="EMBL" id="ADL18816.1"/>
    </source>
</evidence>
<keyword evidence="8" id="KW-1185">Reference proteome</keyword>
<keyword evidence="2" id="KW-1003">Cell membrane</keyword>
<dbReference type="NCBIfam" id="TIGR00374">
    <property type="entry name" value="flippase-like domain"/>
    <property type="match status" value="1"/>
</dbReference>